<dbReference type="PANTHER" id="PTHR35558:SF1">
    <property type="entry name" value="ENDONUCLEASE_EXONUCLEASE_PHOSPHATASE DOMAIN-CONTAINING PROTEIN"/>
    <property type="match status" value="1"/>
</dbReference>
<comment type="caution">
    <text evidence="3">The sequence shown here is derived from an EMBL/GenBank/DDBJ whole genome shotgun (WGS) entry which is preliminary data.</text>
</comment>
<gene>
    <name evidence="3" type="ORF">KUTeg_002778</name>
</gene>
<keyword evidence="4" id="KW-1185">Reference proteome</keyword>
<protein>
    <submittedName>
        <fullName evidence="3">Uncharacterized protein</fullName>
    </submittedName>
</protein>
<evidence type="ECO:0000256" key="1">
    <source>
        <dbReference type="ARBA" id="ARBA00023125"/>
    </source>
</evidence>
<dbReference type="InterPro" id="IPR010998">
    <property type="entry name" value="Integrase_recombinase_N"/>
</dbReference>
<accession>A0ABQ9FQV5</accession>
<keyword evidence="1" id="KW-0238">DNA-binding</keyword>
<dbReference type="PANTHER" id="PTHR35558">
    <property type="entry name" value="SGNH_HYDRO DOMAIN-CONTAINING PROTEIN"/>
    <property type="match status" value="1"/>
</dbReference>
<feature type="compositionally biased region" description="Low complexity" evidence="2">
    <location>
        <begin position="85"/>
        <end position="98"/>
    </location>
</feature>
<organism evidence="3 4">
    <name type="scientific">Tegillarca granosa</name>
    <name type="common">Malaysian cockle</name>
    <name type="synonym">Anadara granosa</name>
    <dbReference type="NCBI Taxonomy" id="220873"/>
    <lineage>
        <taxon>Eukaryota</taxon>
        <taxon>Metazoa</taxon>
        <taxon>Spiralia</taxon>
        <taxon>Lophotrochozoa</taxon>
        <taxon>Mollusca</taxon>
        <taxon>Bivalvia</taxon>
        <taxon>Autobranchia</taxon>
        <taxon>Pteriomorphia</taxon>
        <taxon>Arcoida</taxon>
        <taxon>Arcoidea</taxon>
        <taxon>Arcidae</taxon>
        <taxon>Tegillarca</taxon>
    </lineage>
</organism>
<feature type="compositionally biased region" description="Low complexity" evidence="2">
    <location>
        <begin position="132"/>
        <end position="158"/>
    </location>
</feature>
<evidence type="ECO:0000256" key="2">
    <source>
        <dbReference type="SAM" id="MobiDB-lite"/>
    </source>
</evidence>
<name>A0ABQ9FQV5_TEGGR</name>
<dbReference type="Gene3D" id="1.10.150.130">
    <property type="match status" value="1"/>
</dbReference>
<dbReference type="SUPFAM" id="SSF47823">
    <property type="entry name" value="lambda integrase-like, N-terminal domain"/>
    <property type="match status" value="1"/>
</dbReference>
<feature type="region of interest" description="Disordered" evidence="2">
    <location>
        <begin position="121"/>
        <end position="167"/>
    </location>
</feature>
<feature type="region of interest" description="Disordered" evidence="2">
    <location>
        <begin position="79"/>
        <end position="98"/>
    </location>
</feature>
<evidence type="ECO:0000313" key="3">
    <source>
        <dbReference type="EMBL" id="KAJ8319669.1"/>
    </source>
</evidence>
<proteinExistence type="predicted"/>
<dbReference type="Proteomes" id="UP001217089">
    <property type="component" value="Unassembled WGS sequence"/>
</dbReference>
<reference evidence="3 4" key="1">
    <citation type="submission" date="2022-12" db="EMBL/GenBank/DDBJ databases">
        <title>Chromosome-level genome of Tegillarca granosa.</title>
        <authorList>
            <person name="Kim J."/>
        </authorList>
    </citation>
    <scope>NUCLEOTIDE SEQUENCE [LARGE SCALE GENOMIC DNA]</scope>
    <source>
        <strain evidence="3">Teg-2019</strain>
        <tissue evidence="3">Adductor muscle</tissue>
    </source>
</reference>
<sequence length="492" mass="55249">MLVVHCWYTVVVPLGWYDFLFTFGRGASTQVVVLIDCYTVFASVRYACTKVVVLMDYYIVQYTVVVHCGGTVMSSARKRRRTQNVPVSSSLPQSPQTSTASQIDYVKLASEIIRQQNSTAVSAGCGTPASCTQSGPSTSPSTSTASVSQVAQVAPATAHDGGHSDVQTTSVPNLINRIFSGESPAVQSTPSVPLPFSLADGIPIGATVSQKIKQKIWDDEYLDFHCLLSSYSEDPLSIDISPGIINVKQNSKYRHPLSINQWTTCFLTFMAIYIKKHLVEAPHLLKYALTVRELHQNFGDTAWRSYDEHFRKLRQSHRVPWQRYIHDLVKPSNLYQKGYSPSSIAGHMSAISYVHKLLDIPDPTQSFLIRKLLKGAQNLSKAPDTRMPITKQLLHQILSSLNHTAGTAIERHLLQSLFSLAFHGFFRLGELIPKTAANVDRQQPAHRFFVKCCIKHFPRKYKKLAYFYCFDIDDGNEDIQNRSHTFLRFQNL</sequence>
<dbReference type="EMBL" id="JARBDR010000166">
    <property type="protein sequence ID" value="KAJ8319669.1"/>
    <property type="molecule type" value="Genomic_DNA"/>
</dbReference>
<evidence type="ECO:0000313" key="4">
    <source>
        <dbReference type="Proteomes" id="UP001217089"/>
    </source>
</evidence>